<dbReference type="Proteomes" id="UP000664940">
    <property type="component" value="Unassembled WGS sequence"/>
</dbReference>
<proteinExistence type="predicted"/>
<accession>A0A834DF86</accession>
<dbReference type="EMBL" id="JABVXQ010000014">
    <property type="protein sequence ID" value="KAF6078486.1"/>
    <property type="molecule type" value="Genomic_DNA"/>
</dbReference>
<organism evidence="2 3">
    <name type="scientific">Phyllostomus discolor</name>
    <name type="common">pale spear-nosed bat</name>
    <dbReference type="NCBI Taxonomy" id="89673"/>
    <lineage>
        <taxon>Eukaryota</taxon>
        <taxon>Metazoa</taxon>
        <taxon>Chordata</taxon>
        <taxon>Craniata</taxon>
        <taxon>Vertebrata</taxon>
        <taxon>Euteleostomi</taxon>
        <taxon>Mammalia</taxon>
        <taxon>Eutheria</taxon>
        <taxon>Laurasiatheria</taxon>
        <taxon>Chiroptera</taxon>
        <taxon>Yangochiroptera</taxon>
        <taxon>Phyllostomidae</taxon>
        <taxon>Phyllostominae</taxon>
        <taxon>Phyllostomus</taxon>
    </lineage>
</organism>
<evidence type="ECO:0000313" key="3">
    <source>
        <dbReference type="Proteomes" id="UP000664940"/>
    </source>
</evidence>
<dbReference type="AlphaFoldDB" id="A0A834DF86"/>
<comment type="caution">
    <text evidence="2">The sequence shown here is derived from an EMBL/GenBank/DDBJ whole genome shotgun (WGS) entry which is preliminary data.</text>
</comment>
<evidence type="ECO:0000313" key="2">
    <source>
        <dbReference type="EMBL" id="KAF6078486.1"/>
    </source>
</evidence>
<name>A0A834DF86_9CHIR</name>
<feature type="region of interest" description="Disordered" evidence="1">
    <location>
        <begin position="114"/>
        <end position="134"/>
    </location>
</feature>
<sequence>MFTAGSAPRHFLSDRDRTRPAQTLGNCEYSELLLPRLSGPVCPARPVPPACRLRMQQQLSPGRRLACTRCQPSGPFSTFRKRDSTVSTQTTCRKGRGSVLTDCSDFGFRFKAPKDGESKQKQAGLFQGLTGSPY</sequence>
<protein>
    <submittedName>
        <fullName evidence="2">Uncharacterized protein</fullName>
    </submittedName>
</protein>
<reference evidence="2 3" key="1">
    <citation type="journal article" date="2020" name="Nature">
        <title>Six reference-quality genomes reveal evolution of bat adaptations.</title>
        <authorList>
            <person name="Jebb D."/>
            <person name="Huang Z."/>
            <person name="Pippel M."/>
            <person name="Hughes G.M."/>
            <person name="Lavrichenko K."/>
            <person name="Devanna P."/>
            <person name="Winkler S."/>
            <person name="Jermiin L.S."/>
            <person name="Skirmuntt E.C."/>
            <person name="Katzourakis A."/>
            <person name="Burkitt-Gray L."/>
            <person name="Ray D.A."/>
            <person name="Sullivan K.A.M."/>
            <person name="Roscito J.G."/>
            <person name="Kirilenko B.M."/>
            <person name="Davalos L.M."/>
            <person name="Corthals A.P."/>
            <person name="Power M.L."/>
            <person name="Jones G."/>
            <person name="Ransome R.D."/>
            <person name="Dechmann D.K.N."/>
            <person name="Locatelli A.G."/>
            <person name="Puechmaille S.J."/>
            <person name="Fedrigo O."/>
            <person name="Jarvis E.D."/>
            <person name="Hiller M."/>
            <person name="Vernes S.C."/>
            <person name="Myers E.W."/>
            <person name="Teeling E.C."/>
        </authorList>
    </citation>
    <scope>NUCLEOTIDE SEQUENCE [LARGE SCALE GENOMIC DNA]</scope>
    <source>
        <strain evidence="2">Bat1K_MPI-CBG_1</strain>
    </source>
</reference>
<gene>
    <name evidence="2" type="ORF">HJG60_009279</name>
</gene>
<evidence type="ECO:0000256" key="1">
    <source>
        <dbReference type="SAM" id="MobiDB-lite"/>
    </source>
</evidence>